<dbReference type="Gene3D" id="3.40.190.150">
    <property type="entry name" value="Bordetella uptake gene, domain 1"/>
    <property type="match status" value="1"/>
</dbReference>
<dbReference type="AlphaFoldDB" id="A0A1I0CYI3"/>
<dbReference type="Proteomes" id="UP000198612">
    <property type="component" value="Unassembled WGS sequence"/>
</dbReference>
<dbReference type="EMBL" id="FNBJ01000051">
    <property type="protein sequence ID" value="SDG14060.1"/>
    <property type="molecule type" value="Genomic_DNA"/>
</dbReference>
<sequence length="300" mass="33229">MIKRTNFILLVTVFWFLLFTINATAEFPEKAIKYYICFNPGGESDLTARAQQKPLEEILGEDILIKYKIGGGGETCWSKLVQAKSDGYTVAGFNLPHIILQPLFKDKLGYATKDIKVIFIFEFTPNILAVRRDSQFKTLEQFVNYAKENPGIITIGGSGSFSANHLGTLEFNQTADIKTTYIPFTGSGEAVPALLGKHVTGLMTYTTMGVRHSDEMRVLAVAAEERVPAMPDVPTFKELGYDYIEGAYRGLAAPPGTPDDVVQKLAEANLAVNEMPSFKNKLQDMGFQIINMGPEESEEF</sequence>
<dbReference type="EMBL" id="FOHG01000049">
    <property type="protein sequence ID" value="SET24709.1"/>
    <property type="molecule type" value="Genomic_DNA"/>
</dbReference>
<dbReference type="RefSeq" id="WP_089720932.1">
    <property type="nucleotide sequence ID" value="NZ_FNBJ01000051.1"/>
</dbReference>
<dbReference type="InterPro" id="IPR042100">
    <property type="entry name" value="Bug_dom1"/>
</dbReference>
<dbReference type="PANTHER" id="PTHR42928:SF5">
    <property type="entry name" value="BLR1237 PROTEIN"/>
    <property type="match status" value="1"/>
</dbReference>
<dbReference type="CDD" id="cd07012">
    <property type="entry name" value="PBP2_Bug_TTT"/>
    <property type="match status" value="1"/>
</dbReference>
<gene>
    <name evidence="2" type="ORF">SAMN04488598_1511</name>
    <name evidence="3" type="ORF">SAMN04515652_1491</name>
</gene>
<evidence type="ECO:0000256" key="1">
    <source>
        <dbReference type="ARBA" id="ARBA00006987"/>
    </source>
</evidence>
<evidence type="ECO:0000313" key="4">
    <source>
        <dbReference type="Proteomes" id="UP000198612"/>
    </source>
</evidence>
<dbReference type="PANTHER" id="PTHR42928">
    <property type="entry name" value="TRICARBOXYLATE-BINDING PROTEIN"/>
    <property type="match status" value="1"/>
</dbReference>
<protein>
    <submittedName>
        <fullName evidence="3">Tripartite-type tricarboxylate transporter, receptor component TctC</fullName>
    </submittedName>
</protein>
<dbReference type="Pfam" id="PF03401">
    <property type="entry name" value="TctC"/>
    <property type="match status" value="1"/>
</dbReference>
<proteinExistence type="inferred from homology"/>
<organism evidence="3 4">
    <name type="scientific">Halanaerobium congolense</name>
    <dbReference type="NCBI Taxonomy" id="54121"/>
    <lineage>
        <taxon>Bacteria</taxon>
        <taxon>Bacillati</taxon>
        <taxon>Bacillota</taxon>
        <taxon>Clostridia</taxon>
        <taxon>Halanaerobiales</taxon>
        <taxon>Halanaerobiaceae</taxon>
        <taxon>Halanaerobium</taxon>
    </lineage>
</organism>
<dbReference type="InterPro" id="IPR005064">
    <property type="entry name" value="BUG"/>
</dbReference>
<evidence type="ECO:0000313" key="3">
    <source>
        <dbReference type="EMBL" id="SET24709.1"/>
    </source>
</evidence>
<comment type="similarity">
    <text evidence="1">Belongs to the UPF0065 (bug) family.</text>
</comment>
<dbReference type="PIRSF" id="PIRSF017082">
    <property type="entry name" value="YflP"/>
    <property type="match status" value="1"/>
</dbReference>
<reference evidence="4 5" key="1">
    <citation type="submission" date="2016-10" db="EMBL/GenBank/DDBJ databases">
        <authorList>
            <person name="Varghese N."/>
            <person name="Submissions S."/>
        </authorList>
    </citation>
    <scope>NUCLEOTIDE SEQUENCE [LARGE SCALE GENOMIC DNA]</scope>
    <source>
        <strain evidence="2 5">WG2</strain>
        <strain evidence="3 4">WG5</strain>
    </source>
</reference>
<evidence type="ECO:0000313" key="5">
    <source>
        <dbReference type="Proteomes" id="UP000199519"/>
    </source>
</evidence>
<keyword evidence="3" id="KW-0675">Receptor</keyword>
<evidence type="ECO:0000313" key="2">
    <source>
        <dbReference type="EMBL" id="SDG14060.1"/>
    </source>
</evidence>
<accession>A0A1I0CYI3</accession>
<dbReference type="Proteomes" id="UP000199519">
    <property type="component" value="Unassembled WGS sequence"/>
</dbReference>
<name>A0A1I0CYI3_9FIRM</name>
<feature type="non-terminal residue" evidence="3">
    <location>
        <position position="300"/>
    </location>
</feature>
<keyword evidence="5" id="KW-1185">Reference proteome</keyword>
<dbReference type="Gene3D" id="3.40.190.10">
    <property type="entry name" value="Periplasmic binding protein-like II"/>
    <property type="match status" value="1"/>
</dbReference>